<dbReference type="PANTHER" id="PTHR11635:SF152">
    <property type="entry name" value="CAMP-DEPENDENT PROTEIN KINASE TYPE I REGULATORY SUBUNIT-RELATED"/>
    <property type="match status" value="1"/>
</dbReference>
<dbReference type="InterPro" id="IPR050503">
    <property type="entry name" value="cAMP-dep_PK_reg_su-like"/>
</dbReference>
<sequence length="163" mass="18011">MDFTRVIEKIPVFSDLSPYQVQQFLKGCKSRTYKAGQVLCKAGEPSNEMFILVTGALSVTTSDGVELTHIGPAGTVGEMGLVTNMPRCATITAVTSVNVLIINRGHFTKLLKEDADMGMKIYHNLLQILVSRLRENNQYLSRSRQEAKKSRTEFAKQIAASTV</sequence>
<dbReference type="InterPro" id="IPR000595">
    <property type="entry name" value="cNMP-bd_dom"/>
</dbReference>
<name>A0A1F6CLE2_HANXR</name>
<dbReference type="Pfam" id="PF00027">
    <property type="entry name" value="cNMP_binding"/>
    <property type="match status" value="1"/>
</dbReference>
<dbReference type="SMART" id="SM00100">
    <property type="entry name" value="cNMP"/>
    <property type="match status" value="1"/>
</dbReference>
<dbReference type="GO" id="GO:0005829">
    <property type="term" value="C:cytosol"/>
    <property type="evidence" value="ECO:0007669"/>
    <property type="project" value="TreeGrafter"/>
</dbReference>
<proteinExistence type="predicted"/>
<protein>
    <recommendedName>
        <fullName evidence="1">Cyclic nucleotide-binding domain-containing protein</fullName>
    </recommendedName>
</protein>
<dbReference type="EMBL" id="MFKF01000221">
    <property type="protein sequence ID" value="OGG49820.1"/>
    <property type="molecule type" value="Genomic_DNA"/>
</dbReference>
<dbReference type="AlphaFoldDB" id="A0A1F6CLE2"/>
<comment type="caution">
    <text evidence="2">The sequence shown here is derived from an EMBL/GenBank/DDBJ whole genome shotgun (WGS) entry which is preliminary data.</text>
</comment>
<reference evidence="2 3" key="1">
    <citation type="journal article" date="2016" name="Nat. Commun.">
        <title>Thousands of microbial genomes shed light on interconnected biogeochemical processes in an aquifer system.</title>
        <authorList>
            <person name="Anantharaman K."/>
            <person name="Brown C.T."/>
            <person name="Hug L.A."/>
            <person name="Sharon I."/>
            <person name="Castelle C.J."/>
            <person name="Probst A.J."/>
            <person name="Thomas B.C."/>
            <person name="Singh A."/>
            <person name="Wilkins M.J."/>
            <person name="Karaoz U."/>
            <person name="Brodie E.L."/>
            <person name="Williams K.H."/>
            <person name="Hubbard S.S."/>
            <person name="Banfield J.F."/>
        </authorList>
    </citation>
    <scope>NUCLEOTIDE SEQUENCE [LARGE SCALE GENOMIC DNA]</scope>
    <source>
        <strain evidence="3">RIFCSPLOWO2_12_FULL_64_10</strain>
    </source>
</reference>
<evidence type="ECO:0000313" key="2">
    <source>
        <dbReference type="EMBL" id="OGG49820.1"/>
    </source>
</evidence>
<evidence type="ECO:0000313" key="3">
    <source>
        <dbReference type="Proteomes" id="UP000178606"/>
    </source>
</evidence>
<gene>
    <name evidence="2" type="ORF">A3F84_28505</name>
</gene>
<dbReference type="GO" id="GO:0005952">
    <property type="term" value="C:cAMP-dependent protein kinase complex"/>
    <property type="evidence" value="ECO:0007669"/>
    <property type="project" value="InterPro"/>
</dbReference>
<organism evidence="2 3">
    <name type="scientific">Handelsmanbacteria sp. (strain RIFCSPLOWO2_12_FULL_64_10)</name>
    <dbReference type="NCBI Taxonomy" id="1817868"/>
    <lineage>
        <taxon>Bacteria</taxon>
        <taxon>Candidatus Handelsmaniibacteriota</taxon>
    </lineage>
</organism>
<feature type="domain" description="Cyclic nucleotide-binding" evidence="1">
    <location>
        <begin position="12"/>
        <end position="128"/>
    </location>
</feature>
<dbReference type="Proteomes" id="UP000178606">
    <property type="component" value="Unassembled WGS sequence"/>
</dbReference>
<dbReference type="PROSITE" id="PS50042">
    <property type="entry name" value="CNMP_BINDING_3"/>
    <property type="match status" value="1"/>
</dbReference>
<dbReference type="InterPro" id="IPR018490">
    <property type="entry name" value="cNMP-bd_dom_sf"/>
</dbReference>
<dbReference type="CDD" id="cd00038">
    <property type="entry name" value="CAP_ED"/>
    <property type="match status" value="1"/>
</dbReference>
<evidence type="ECO:0000259" key="1">
    <source>
        <dbReference type="PROSITE" id="PS50042"/>
    </source>
</evidence>
<dbReference type="Gene3D" id="2.60.120.10">
    <property type="entry name" value="Jelly Rolls"/>
    <property type="match status" value="1"/>
</dbReference>
<dbReference type="PANTHER" id="PTHR11635">
    <property type="entry name" value="CAMP-DEPENDENT PROTEIN KINASE REGULATORY CHAIN"/>
    <property type="match status" value="1"/>
</dbReference>
<dbReference type="InterPro" id="IPR014710">
    <property type="entry name" value="RmlC-like_jellyroll"/>
</dbReference>
<dbReference type="SUPFAM" id="SSF51206">
    <property type="entry name" value="cAMP-binding domain-like"/>
    <property type="match status" value="1"/>
</dbReference>
<accession>A0A1F6CLE2</accession>